<dbReference type="InterPro" id="IPR040236">
    <property type="entry name" value="TMEM198"/>
</dbReference>
<organism evidence="9 10">
    <name type="scientific">Pseudonaja textilis</name>
    <name type="common">Eastern brown snake</name>
    <dbReference type="NCBI Taxonomy" id="8673"/>
    <lineage>
        <taxon>Eukaryota</taxon>
        <taxon>Metazoa</taxon>
        <taxon>Chordata</taxon>
        <taxon>Craniata</taxon>
        <taxon>Vertebrata</taxon>
        <taxon>Euteleostomi</taxon>
        <taxon>Lepidosauria</taxon>
        <taxon>Squamata</taxon>
        <taxon>Bifurcata</taxon>
        <taxon>Unidentata</taxon>
        <taxon>Episquamata</taxon>
        <taxon>Toxicofera</taxon>
        <taxon>Serpentes</taxon>
        <taxon>Colubroidea</taxon>
        <taxon>Elapidae</taxon>
        <taxon>Hydrophiinae</taxon>
        <taxon>Pseudonaja</taxon>
    </lineage>
</organism>
<evidence type="ECO:0000259" key="8">
    <source>
        <dbReference type="Pfam" id="PF13886"/>
    </source>
</evidence>
<comment type="similarity">
    <text evidence="2">Belongs to the TMEM198 family.</text>
</comment>
<keyword evidence="4 7" id="KW-1133">Transmembrane helix</keyword>
<evidence type="ECO:0000313" key="10">
    <source>
        <dbReference type="Proteomes" id="UP000472273"/>
    </source>
</evidence>
<feature type="transmembrane region" description="Helical" evidence="7">
    <location>
        <begin position="219"/>
        <end position="241"/>
    </location>
</feature>
<feature type="transmembrane region" description="Helical" evidence="7">
    <location>
        <begin position="123"/>
        <end position="142"/>
    </location>
</feature>
<dbReference type="Ensembl" id="ENSPTXT00000009595.1">
    <property type="protein sequence ID" value="ENSPTXP00000009281.1"/>
    <property type="gene ID" value="ENSPTXG00000006658.1"/>
</dbReference>
<keyword evidence="3 7" id="KW-0812">Transmembrane</keyword>
<dbReference type="Pfam" id="PF13886">
    <property type="entry name" value="TM7S3_TM198"/>
    <property type="match status" value="1"/>
</dbReference>
<reference evidence="9" key="1">
    <citation type="submission" date="2025-08" db="UniProtKB">
        <authorList>
            <consortium name="Ensembl"/>
        </authorList>
    </citation>
    <scope>IDENTIFICATION</scope>
</reference>
<sequence>MDPTLLLPVAVSLDPRGFNQGAAEPTEPALDPCSLLSERHYEVVPCVVCALCCIFGVAYCCFGYRCFKAIMFLSGLLFGSAVIFLLCYKERILDTQLSLEVSAGIALGIGVLCGLVTMLVHSVGLFLTGLLLGLLVATAGLVATEPFYELPNGWVPAGALLGLSLLGAVLALRWQKVLTVVSTAVFGAAVLTLCLDYAVENLALGHHVYDRLRLAPSSLLCWCGWAVLATWPALALMGILLQWKVTAEGFSHTDVVLNRRQKQLQLLRIRQREAKKRQCQAPHEGSYRNKAGAIKRCAGDVLAPSYIQSLRDRQHLGTGTSLSNLSTSAHTTVDLDYDSGSTVPLTTPQGCL</sequence>
<dbReference type="InterPro" id="IPR025256">
    <property type="entry name" value="TM7S3/TM198-like_dom"/>
</dbReference>
<keyword evidence="10" id="KW-1185">Reference proteome</keyword>
<evidence type="ECO:0000256" key="3">
    <source>
        <dbReference type="ARBA" id="ARBA00022692"/>
    </source>
</evidence>
<feature type="transmembrane region" description="Helical" evidence="7">
    <location>
        <begin position="177"/>
        <end position="199"/>
    </location>
</feature>
<keyword evidence="5 7" id="KW-0472">Membrane</keyword>
<dbReference type="AlphaFoldDB" id="A0A670YL33"/>
<feature type="transmembrane region" description="Helical" evidence="7">
    <location>
        <begin position="41"/>
        <end position="62"/>
    </location>
</feature>
<accession>A0A670YL33</accession>
<dbReference type="KEGG" id="ptex:113443152"/>
<evidence type="ECO:0000256" key="7">
    <source>
        <dbReference type="SAM" id="Phobius"/>
    </source>
</evidence>
<dbReference type="GeneTree" id="ENSGT00390000016940"/>
<dbReference type="GO" id="GO:0005886">
    <property type="term" value="C:plasma membrane"/>
    <property type="evidence" value="ECO:0007669"/>
    <property type="project" value="TreeGrafter"/>
</dbReference>
<dbReference type="RefSeq" id="XP_026566971.1">
    <property type="nucleotide sequence ID" value="XM_026711186.1"/>
</dbReference>
<evidence type="ECO:0000256" key="1">
    <source>
        <dbReference type="ARBA" id="ARBA00004141"/>
    </source>
</evidence>
<feature type="transmembrane region" description="Helical" evidence="7">
    <location>
        <begin position="154"/>
        <end position="172"/>
    </location>
</feature>
<dbReference type="GeneID" id="113443152"/>
<dbReference type="OrthoDB" id="115781at2759"/>
<feature type="domain" description="TM7S3/TM198-like" evidence="8">
    <location>
        <begin position="49"/>
        <end position="243"/>
    </location>
</feature>
<protein>
    <recommendedName>
        <fullName evidence="6">Transmembrane protein 198</fullName>
    </recommendedName>
</protein>
<evidence type="ECO:0000256" key="6">
    <source>
        <dbReference type="ARBA" id="ARBA00049737"/>
    </source>
</evidence>
<gene>
    <name evidence="9" type="primary">LOC113443152</name>
</gene>
<dbReference type="RefSeq" id="XP_026566970.1">
    <property type="nucleotide sequence ID" value="XM_026711185.1"/>
</dbReference>
<reference evidence="9" key="2">
    <citation type="submission" date="2025-09" db="UniProtKB">
        <authorList>
            <consortium name="Ensembl"/>
        </authorList>
    </citation>
    <scope>IDENTIFICATION</scope>
</reference>
<feature type="transmembrane region" description="Helical" evidence="7">
    <location>
        <begin position="69"/>
        <end position="86"/>
    </location>
</feature>
<dbReference type="OMA" id="LLPLCWY"/>
<evidence type="ECO:0000313" key="9">
    <source>
        <dbReference type="Ensembl" id="ENSPTXP00000009281.1"/>
    </source>
</evidence>
<dbReference type="Proteomes" id="UP000472273">
    <property type="component" value="Unplaced"/>
</dbReference>
<evidence type="ECO:0000256" key="4">
    <source>
        <dbReference type="ARBA" id="ARBA00022989"/>
    </source>
</evidence>
<dbReference type="PANTHER" id="PTHR31247">
    <property type="entry name" value="TRANSMEMBRANE PROTEIN 198 FAMILY MEMBER"/>
    <property type="match status" value="1"/>
</dbReference>
<name>A0A670YL33_PSETE</name>
<proteinExistence type="inferred from homology"/>
<evidence type="ECO:0000256" key="5">
    <source>
        <dbReference type="ARBA" id="ARBA00023136"/>
    </source>
</evidence>
<evidence type="ECO:0000256" key="2">
    <source>
        <dbReference type="ARBA" id="ARBA00006244"/>
    </source>
</evidence>
<feature type="transmembrane region" description="Helical" evidence="7">
    <location>
        <begin position="98"/>
        <end position="116"/>
    </location>
</feature>
<dbReference type="PANTHER" id="PTHR31247:SF17">
    <property type="entry name" value="DUF4203 DOMAIN-CONTAINING PROTEIN"/>
    <property type="match status" value="1"/>
</dbReference>
<comment type="subcellular location">
    <subcellularLocation>
        <location evidence="1">Membrane</location>
        <topology evidence="1">Multi-pass membrane protein</topology>
    </subcellularLocation>
</comment>